<dbReference type="Pfam" id="PF07221">
    <property type="entry name" value="GlcNAc_2-epim"/>
    <property type="match status" value="1"/>
</dbReference>
<proteinExistence type="inferred from homology"/>
<dbReference type="InterPro" id="IPR012341">
    <property type="entry name" value="6hp_glycosidase-like_sf"/>
</dbReference>
<evidence type="ECO:0000256" key="2">
    <source>
        <dbReference type="ARBA" id="ARBA00023235"/>
    </source>
</evidence>
<dbReference type="Gene3D" id="1.50.10.10">
    <property type="match status" value="1"/>
</dbReference>
<dbReference type="Proteomes" id="UP000282957">
    <property type="component" value="Unassembled WGS sequence"/>
</dbReference>
<name>A0A437MMM6_9PROT</name>
<protein>
    <submittedName>
        <fullName evidence="3">Mannose-6-phosphate isomerase</fullName>
    </submittedName>
</protein>
<keyword evidence="4" id="KW-1185">Reference proteome</keyword>
<dbReference type="RefSeq" id="WP_127785406.1">
    <property type="nucleotide sequence ID" value="NZ_SACL01000001.1"/>
</dbReference>
<accession>A0A437MMM6</accession>
<dbReference type="GO" id="GO:0016853">
    <property type="term" value="F:isomerase activity"/>
    <property type="evidence" value="ECO:0007669"/>
    <property type="project" value="UniProtKB-KW"/>
</dbReference>
<sequence>MTDSIPATWAAAREWLFDDALPLWFTAGRHPEHGGFVDLLDDSGAPLRGPRRSFVQARMAYTAVEAGRLGWTGPWREHAEAGLSLLRGPCRHPDGGVVHRLTDDARVDKADRDLYDQAFTAFALAECSGPLGRPELLAEARAMLEWLESAWSRPPSGLWEGELLPQPPRRQNPYMHLLEATVAIARASGGAAQDVARANRWAAFARDTLFDLEAGALPEYFAMDWSPAPGEDGLITEPGHQFEWAWLLCRLRDVGGDDHTDLAQCIWRHGLAHGICATRGVAVDSVLIDGTMHSAKARLWPQTERLKAAVAMHELGEAEGTAEIPRAYAGLAKYFEKPPRGSLYDRLLPDGSFVEEPARSSSMYHIICAIAELRRLV</sequence>
<dbReference type="AlphaFoldDB" id="A0A437MMM6"/>
<comment type="caution">
    <text evidence="3">The sequence shown here is derived from an EMBL/GenBank/DDBJ whole genome shotgun (WGS) entry which is preliminary data.</text>
</comment>
<evidence type="ECO:0000313" key="3">
    <source>
        <dbReference type="EMBL" id="RVT98905.1"/>
    </source>
</evidence>
<organism evidence="3 4">
    <name type="scientific">Rhodovarius crocodyli</name>
    <dbReference type="NCBI Taxonomy" id="1979269"/>
    <lineage>
        <taxon>Bacteria</taxon>
        <taxon>Pseudomonadati</taxon>
        <taxon>Pseudomonadota</taxon>
        <taxon>Alphaproteobacteria</taxon>
        <taxon>Acetobacterales</taxon>
        <taxon>Roseomonadaceae</taxon>
        <taxon>Rhodovarius</taxon>
    </lineage>
</organism>
<dbReference type="InterPro" id="IPR008928">
    <property type="entry name" value="6-hairpin_glycosidase_sf"/>
</dbReference>
<comment type="similarity">
    <text evidence="1">Belongs to the N-acylglucosamine 2-epimerase family.</text>
</comment>
<dbReference type="SUPFAM" id="SSF48208">
    <property type="entry name" value="Six-hairpin glycosidases"/>
    <property type="match status" value="1"/>
</dbReference>
<reference evidence="3 4" key="1">
    <citation type="submission" date="2019-01" db="EMBL/GenBank/DDBJ databases">
        <authorList>
            <person name="Chen W.-M."/>
        </authorList>
    </citation>
    <scope>NUCLEOTIDE SEQUENCE [LARGE SCALE GENOMIC DNA]</scope>
    <source>
        <strain evidence="3 4">CCP-6</strain>
    </source>
</reference>
<dbReference type="InterPro" id="IPR010819">
    <property type="entry name" value="AGE/CE"/>
</dbReference>
<evidence type="ECO:0000313" key="4">
    <source>
        <dbReference type="Proteomes" id="UP000282957"/>
    </source>
</evidence>
<dbReference type="PANTHER" id="PTHR15108">
    <property type="entry name" value="N-ACYLGLUCOSAMINE-2-EPIMERASE"/>
    <property type="match status" value="1"/>
</dbReference>
<evidence type="ECO:0000256" key="1">
    <source>
        <dbReference type="ARBA" id="ARBA00008558"/>
    </source>
</evidence>
<keyword evidence="2 3" id="KW-0413">Isomerase</keyword>
<dbReference type="OrthoDB" id="9806359at2"/>
<dbReference type="GO" id="GO:0005975">
    <property type="term" value="P:carbohydrate metabolic process"/>
    <property type="evidence" value="ECO:0007669"/>
    <property type="project" value="InterPro"/>
</dbReference>
<gene>
    <name evidence="3" type="ORF">EOD42_01985</name>
</gene>
<dbReference type="EMBL" id="SACL01000001">
    <property type="protein sequence ID" value="RVT98905.1"/>
    <property type="molecule type" value="Genomic_DNA"/>
</dbReference>